<keyword evidence="2" id="KW-1133">Transmembrane helix</keyword>
<dbReference type="GO" id="GO:0004722">
    <property type="term" value="F:protein serine/threonine phosphatase activity"/>
    <property type="evidence" value="ECO:0007669"/>
    <property type="project" value="UniProtKB-EC"/>
</dbReference>
<keyword evidence="2" id="KW-0812">Transmembrane</keyword>
<evidence type="ECO:0000313" key="4">
    <source>
        <dbReference type="EMBL" id="MFC1417626.1"/>
    </source>
</evidence>
<organism evidence="4 5">
    <name type="scientific">Streptacidiphilus cavernicola</name>
    <dbReference type="NCBI Taxonomy" id="3342716"/>
    <lineage>
        <taxon>Bacteria</taxon>
        <taxon>Bacillati</taxon>
        <taxon>Actinomycetota</taxon>
        <taxon>Actinomycetes</taxon>
        <taxon>Kitasatosporales</taxon>
        <taxon>Streptomycetaceae</taxon>
        <taxon>Streptacidiphilus</taxon>
    </lineage>
</organism>
<dbReference type="SMART" id="SM00332">
    <property type="entry name" value="PP2Cc"/>
    <property type="match status" value="1"/>
</dbReference>
<dbReference type="RefSeq" id="WP_380535896.1">
    <property type="nucleotide sequence ID" value="NZ_JBHFAB010000008.1"/>
</dbReference>
<dbReference type="InterPro" id="IPR001932">
    <property type="entry name" value="PPM-type_phosphatase-like_dom"/>
</dbReference>
<evidence type="ECO:0000256" key="2">
    <source>
        <dbReference type="SAM" id="Phobius"/>
    </source>
</evidence>
<keyword evidence="5" id="KW-1185">Reference proteome</keyword>
<dbReference type="SMART" id="SM00331">
    <property type="entry name" value="PP2C_SIG"/>
    <property type="match status" value="1"/>
</dbReference>
<dbReference type="EMBL" id="JBHFAB010000008">
    <property type="protein sequence ID" value="MFC1417626.1"/>
    <property type="molecule type" value="Genomic_DNA"/>
</dbReference>
<gene>
    <name evidence="4" type="ORF">ACEZDE_13345</name>
</gene>
<keyword evidence="2" id="KW-0472">Membrane</keyword>
<feature type="compositionally biased region" description="Low complexity" evidence="1">
    <location>
        <begin position="284"/>
        <end position="298"/>
    </location>
</feature>
<keyword evidence="4" id="KW-0378">Hydrolase</keyword>
<feature type="domain" description="PPM-type phosphatase" evidence="3">
    <location>
        <begin position="6"/>
        <end position="237"/>
    </location>
</feature>
<comment type="caution">
    <text evidence="4">The sequence shown here is derived from an EMBL/GenBank/DDBJ whole genome shotgun (WGS) entry which is preliminary data.</text>
</comment>
<dbReference type="SUPFAM" id="SSF81606">
    <property type="entry name" value="PP2C-like"/>
    <property type="match status" value="1"/>
</dbReference>
<feature type="transmembrane region" description="Helical" evidence="2">
    <location>
        <begin position="344"/>
        <end position="366"/>
    </location>
</feature>
<dbReference type="CDD" id="cd00143">
    <property type="entry name" value="PP2Cc"/>
    <property type="match status" value="1"/>
</dbReference>
<evidence type="ECO:0000259" key="3">
    <source>
        <dbReference type="PROSITE" id="PS51746"/>
    </source>
</evidence>
<protein>
    <submittedName>
        <fullName evidence="4">PP2C family serine/threonine-protein phosphatase</fullName>
        <ecNumber evidence="4">3.1.3.16</ecNumber>
    </submittedName>
</protein>
<dbReference type="Proteomes" id="UP001592531">
    <property type="component" value="Unassembled WGS sequence"/>
</dbReference>
<dbReference type="InterPro" id="IPR015655">
    <property type="entry name" value="PP2C"/>
</dbReference>
<name>A0ABV6VV96_9ACTN</name>
<reference evidence="4 5" key="1">
    <citation type="submission" date="2024-09" db="EMBL/GenBank/DDBJ databases">
        <authorList>
            <person name="Lee S.D."/>
        </authorList>
    </citation>
    <scope>NUCLEOTIDE SEQUENCE [LARGE SCALE GENOMIC DNA]</scope>
    <source>
        <strain evidence="4 5">N8-3</strain>
    </source>
</reference>
<accession>A0ABV6VV96</accession>
<dbReference type="Pfam" id="PF13672">
    <property type="entry name" value="PP2C_2"/>
    <property type="match status" value="1"/>
</dbReference>
<dbReference type="PANTHER" id="PTHR47992">
    <property type="entry name" value="PROTEIN PHOSPHATASE"/>
    <property type="match status" value="1"/>
</dbReference>
<feature type="region of interest" description="Disordered" evidence="1">
    <location>
        <begin position="450"/>
        <end position="504"/>
    </location>
</feature>
<dbReference type="PROSITE" id="PS51746">
    <property type="entry name" value="PPM_2"/>
    <property type="match status" value="1"/>
</dbReference>
<dbReference type="Gene3D" id="3.60.40.10">
    <property type="entry name" value="PPM-type phosphatase domain"/>
    <property type="match status" value="1"/>
</dbReference>
<evidence type="ECO:0000313" key="5">
    <source>
        <dbReference type="Proteomes" id="UP001592531"/>
    </source>
</evidence>
<sequence length="504" mass="52758">MSLVLRFAAGSHKGMIREGNEDSGYAGPRLLAVADGMGGQAAGEVASSEVLSTMVELDEDVPGTDPLTALSAAADRANERLRLLVEGDPALEGMGTTLTALLWTGQRAGLIHIGDSRAYLLRDGALSQITQDHTWVQRLVDEGRITEEEASTHPQRSLIMRALMGTGEVESDLSIREVRAGDRYLICSDGLSGVVSHQTLEETLGSYYAPEQTVSELIQLALRGGGPDNITCVVADVLDVTDGDTMAGHFTDTPVVVGAVADGPPTITHHAMANTPAARAASLGRPQPGQPGAAPSGSVGYATDYDQDYQDGAYPLDESDQDYLPEESGRRSRRKQRAGRKRRWGVPVAVLLVVVVLVGSAGYFGYRWTQTQYYVGADGGSVAIYQGVNQSLAGISLSKVHQATDVQLKDLPPAEQTHLRGTVSASSLKDAQAQVATLEHQAALCRQVAATKPAPTPSAPAATPTTPSGAKTNAKPTAPTASAPAAAPSLSAQDQQMADQCAAS</sequence>
<feature type="region of interest" description="Disordered" evidence="1">
    <location>
        <begin position="277"/>
        <end position="339"/>
    </location>
</feature>
<dbReference type="EC" id="3.1.3.16" evidence="4"/>
<dbReference type="InterPro" id="IPR036457">
    <property type="entry name" value="PPM-type-like_dom_sf"/>
</dbReference>
<evidence type="ECO:0000256" key="1">
    <source>
        <dbReference type="SAM" id="MobiDB-lite"/>
    </source>
</evidence>
<proteinExistence type="predicted"/>